<evidence type="ECO:0008006" key="4">
    <source>
        <dbReference type="Google" id="ProtNLM"/>
    </source>
</evidence>
<dbReference type="EMBL" id="PYWC01000028">
    <property type="protein sequence ID" value="PWW76965.1"/>
    <property type="molecule type" value="Genomic_DNA"/>
</dbReference>
<evidence type="ECO:0000313" key="2">
    <source>
        <dbReference type="EMBL" id="PWW76965.1"/>
    </source>
</evidence>
<dbReference type="OrthoDB" id="74545at2759"/>
<protein>
    <recommendedName>
        <fullName evidence="4">Reverse transcriptase domain-containing protein</fullName>
    </recommendedName>
</protein>
<dbReference type="PANTHER" id="PTHR37015:SF2">
    <property type="entry name" value="REVERSE TRANSCRIPTASE DOMAIN-CONTAINING PROTEIN"/>
    <property type="match status" value="1"/>
</dbReference>
<dbReference type="PANTHER" id="PTHR37015">
    <property type="entry name" value="REVERSE TRANSCRIPTASE DOMAIN-CONTAINING PROTEIN"/>
    <property type="match status" value="1"/>
</dbReference>
<sequence length="911" mass="104570">MSASAFSQTLNSITDTKLQVLSKQHGDFAAHRDKTVAQAERATDHREKIRILLEGINSWHANGGAEPVRDRPAVPIPIPTLAAPTADVCNISLFLNQARQDPSVGKSLLDRWEKKLTDIFRKETIKFEYAELFGKLLMQWVSGSGVRPARETMAKTTGDGIEMDDSYVASDFESIGRKEMHEQRAQFESIVFKPLDTDTGAIEEYLEDIFSSKEAQRQLTDCRGRLALFGKSLFDNPFTPETVKSTIRSLLGADLLSNEKRTTLQEFMRDKTVLGEVADVLNMHLFSLSSWSWQEEGVPVEMRRHLNGKYRIYMDEDIIQAIFLHFIGLKWSVEFKGIFTGFFNSRAWNTGAKPLPKGIIRKMQEQFNQRPEEYLPTYSIGSEKTVDQKRRRMQSEMFFMNQLPDDLDHTRSYDDDNEDDAEESDHQHTRATPVKTKQTLLRMVTTECLLNTTLHGKFTIVRSDFSWFGPGLSHTSLVTVLKFFGVPKIWIDFFQRFLNAPVKFSADGPTATVQTRRRGVPMSHSISDLLGEVLLFTMDFAVNQKTNGLFLYRIHDDFWLWDKDEERVATAWKEMTKFTKLVGLEFNKQKTGSSCIGDGTLHPSLPRGDIKWGFLKFHQTGKFMIDQSQVDLHITELKLQLSAAGKQSIFAWVTAYNKYVSSFFVNNFCFPTAHCFGQEHVNTVIETLERIHHAIFPEHHGSVTEYLADWIKRDFDITEIPEGWFYWPICMGGLEVKNPFIVANSVREELCKDPSWKLKEAFGAEEVQYTVAKDKWETGRGSDITRRERISVEMREFLSFEEFTGLREQRLTCWALTYKDLLCEPPSSRVLMTREIEAAMKDVSGGTGKLTGKGGISRKGWAKMNDYWRWVVAFYGPGMVDMWGGLEVVRPGQLPVGMVSFWRSRKIRWEQ</sequence>
<evidence type="ECO:0000313" key="3">
    <source>
        <dbReference type="Proteomes" id="UP000246991"/>
    </source>
</evidence>
<reference evidence="2 3" key="1">
    <citation type="submission" date="2018-03" db="EMBL/GenBank/DDBJ databases">
        <title>Genomes of Pezizomycetes fungi and the evolution of truffles.</title>
        <authorList>
            <person name="Murat C."/>
            <person name="Payen T."/>
            <person name="Noel B."/>
            <person name="Kuo A."/>
            <person name="Martin F.M."/>
        </authorList>
    </citation>
    <scope>NUCLEOTIDE SEQUENCE [LARGE SCALE GENOMIC DNA]</scope>
    <source>
        <strain evidence="2">091103-1</strain>
    </source>
</reference>
<keyword evidence="3" id="KW-1185">Reference proteome</keyword>
<feature type="region of interest" description="Disordered" evidence="1">
    <location>
        <begin position="405"/>
        <end position="434"/>
    </location>
</feature>
<dbReference type="Proteomes" id="UP000246991">
    <property type="component" value="Unassembled WGS sequence"/>
</dbReference>
<dbReference type="STRING" id="42249.A0A317SR53"/>
<gene>
    <name evidence="2" type="ORF">C7212DRAFT_278870</name>
</gene>
<evidence type="ECO:0000256" key="1">
    <source>
        <dbReference type="SAM" id="MobiDB-lite"/>
    </source>
</evidence>
<proteinExistence type="predicted"/>
<comment type="caution">
    <text evidence="2">The sequence shown here is derived from an EMBL/GenBank/DDBJ whole genome shotgun (WGS) entry which is preliminary data.</text>
</comment>
<accession>A0A317SR53</accession>
<name>A0A317SR53_9PEZI</name>
<dbReference type="AlphaFoldDB" id="A0A317SR53"/>
<organism evidence="2 3">
    <name type="scientific">Tuber magnatum</name>
    <name type="common">white Piedmont truffle</name>
    <dbReference type="NCBI Taxonomy" id="42249"/>
    <lineage>
        <taxon>Eukaryota</taxon>
        <taxon>Fungi</taxon>
        <taxon>Dikarya</taxon>
        <taxon>Ascomycota</taxon>
        <taxon>Pezizomycotina</taxon>
        <taxon>Pezizomycetes</taxon>
        <taxon>Pezizales</taxon>
        <taxon>Tuberaceae</taxon>
        <taxon>Tuber</taxon>
    </lineage>
</organism>